<evidence type="ECO:0000256" key="9">
    <source>
        <dbReference type="ARBA" id="ARBA00022840"/>
    </source>
</evidence>
<dbReference type="PANTHER" id="PTHR17490:SF16">
    <property type="entry name" value="THREONYLCARBAMOYL-AMP SYNTHASE"/>
    <property type="match status" value="1"/>
</dbReference>
<dbReference type="EMBL" id="LR216287">
    <property type="protein sequence ID" value="VFJ12865.1"/>
    <property type="molecule type" value="Genomic_DNA"/>
</dbReference>
<dbReference type="NCBIfam" id="TIGR00057">
    <property type="entry name" value="L-threonylcarbamoyladenylate synthase"/>
    <property type="match status" value="1"/>
</dbReference>
<dbReference type="AlphaFoldDB" id="A0A484IA19"/>
<dbReference type="GO" id="GO:0005737">
    <property type="term" value="C:cytoplasm"/>
    <property type="evidence" value="ECO:0007669"/>
    <property type="project" value="UniProtKB-SubCell"/>
</dbReference>
<evidence type="ECO:0000256" key="2">
    <source>
        <dbReference type="ARBA" id="ARBA00007663"/>
    </source>
</evidence>
<gene>
    <name evidence="13" type="ORF">NFRAN_0543</name>
</gene>
<keyword evidence="14" id="KW-1185">Reference proteome</keyword>
<feature type="domain" description="YrdC-like" evidence="12">
    <location>
        <begin position="10"/>
        <end position="209"/>
    </location>
</feature>
<evidence type="ECO:0000256" key="6">
    <source>
        <dbReference type="ARBA" id="ARBA00022694"/>
    </source>
</evidence>
<evidence type="ECO:0000256" key="8">
    <source>
        <dbReference type="ARBA" id="ARBA00022741"/>
    </source>
</evidence>
<accession>A0A484IA19</accession>
<dbReference type="GO" id="GO:0008033">
    <property type="term" value="P:tRNA processing"/>
    <property type="evidence" value="ECO:0007669"/>
    <property type="project" value="UniProtKB-KW"/>
</dbReference>
<keyword evidence="5 13" id="KW-0808">Transferase</keyword>
<dbReference type="Proteomes" id="UP000294299">
    <property type="component" value="Chromosome NFRAN"/>
</dbReference>
<proteinExistence type="inferred from homology"/>
<dbReference type="Pfam" id="PF01300">
    <property type="entry name" value="Sua5_yciO_yrdC"/>
    <property type="match status" value="1"/>
</dbReference>
<evidence type="ECO:0000256" key="11">
    <source>
        <dbReference type="ARBA" id="ARBA00048366"/>
    </source>
</evidence>
<evidence type="ECO:0000256" key="5">
    <source>
        <dbReference type="ARBA" id="ARBA00022679"/>
    </source>
</evidence>
<name>A0A484IA19_9ARCH</name>
<protein>
    <recommendedName>
        <fullName evidence="10">L-threonylcarbamoyladenylate synthase</fullName>
        <ecNumber evidence="3">2.7.7.87</ecNumber>
    </recommendedName>
    <alternativeName>
        <fullName evidence="10">L-threonylcarbamoyladenylate synthase</fullName>
    </alternativeName>
</protein>
<evidence type="ECO:0000256" key="7">
    <source>
        <dbReference type="ARBA" id="ARBA00022695"/>
    </source>
</evidence>
<evidence type="ECO:0000256" key="3">
    <source>
        <dbReference type="ARBA" id="ARBA00012584"/>
    </source>
</evidence>
<dbReference type="PANTHER" id="PTHR17490">
    <property type="entry name" value="SUA5"/>
    <property type="match status" value="1"/>
</dbReference>
<evidence type="ECO:0000313" key="14">
    <source>
        <dbReference type="Proteomes" id="UP000294299"/>
    </source>
</evidence>
<keyword evidence="9" id="KW-0067">ATP-binding</keyword>
<dbReference type="InterPro" id="IPR006070">
    <property type="entry name" value="Sua5-like_dom"/>
</dbReference>
<dbReference type="InterPro" id="IPR017945">
    <property type="entry name" value="DHBP_synth_RibB-like_a/b_dom"/>
</dbReference>
<dbReference type="GO" id="GO:0003725">
    <property type="term" value="F:double-stranded RNA binding"/>
    <property type="evidence" value="ECO:0007669"/>
    <property type="project" value="InterPro"/>
</dbReference>
<dbReference type="GO" id="GO:0005524">
    <property type="term" value="F:ATP binding"/>
    <property type="evidence" value="ECO:0007669"/>
    <property type="project" value="UniProtKB-KW"/>
</dbReference>
<comment type="catalytic activity">
    <reaction evidence="11">
        <text>L-threonine + hydrogencarbonate + ATP = L-threonylcarbamoyladenylate + diphosphate + H2O</text>
        <dbReference type="Rhea" id="RHEA:36407"/>
        <dbReference type="ChEBI" id="CHEBI:15377"/>
        <dbReference type="ChEBI" id="CHEBI:17544"/>
        <dbReference type="ChEBI" id="CHEBI:30616"/>
        <dbReference type="ChEBI" id="CHEBI:33019"/>
        <dbReference type="ChEBI" id="CHEBI:57926"/>
        <dbReference type="ChEBI" id="CHEBI:73682"/>
        <dbReference type="EC" id="2.7.7.87"/>
    </reaction>
</comment>
<keyword evidence="4" id="KW-0963">Cytoplasm</keyword>
<dbReference type="EC" id="2.7.7.87" evidence="3"/>
<evidence type="ECO:0000259" key="12">
    <source>
        <dbReference type="PROSITE" id="PS51163"/>
    </source>
</evidence>
<dbReference type="GO" id="GO:0061710">
    <property type="term" value="F:L-threonylcarbamoyladenylate synthase"/>
    <property type="evidence" value="ECO:0007669"/>
    <property type="project" value="UniProtKB-EC"/>
</dbReference>
<evidence type="ECO:0000256" key="4">
    <source>
        <dbReference type="ARBA" id="ARBA00022490"/>
    </source>
</evidence>
<dbReference type="PROSITE" id="PS51163">
    <property type="entry name" value="YRDC"/>
    <property type="match status" value="1"/>
</dbReference>
<keyword evidence="7 13" id="KW-0548">Nucleotidyltransferase</keyword>
<comment type="similarity">
    <text evidence="2">Belongs to the SUA5 family.</text>
</comment>
<dbReference type="GO" id="GO:0000049">
    <property type="term" value="F:tRNA binding"/>
    <property type="evidence" value="ECO:0007669"/>
    <property type="project" value="TreeGrafter"/>
</dbReference>
<organism evidence="13 14">
    <name type="scientific">Candidatus Nitrosocosmicus franklandianus</name>
    <dbReference type="NCBI Taxonomy" id="1798806"/>
    <lineage>
        <taxon>Archaea</taxon>
        <taxon>Nitrososphaerota</taxon>
        <taxon>Nitrososphaeria</taxon>
        <taxon>Nitrososphaerales</taxon>
        <taxon>Nitrososphaeraceae</taxon>
        <taxon>Candidatus Nitrosocosmicus</taxon>
    </lineage>
</organism>
<dbReference type="InterPro" id="IPR050156">
    <property type="entry name" value="TC-AMP_synthase_SUA5"/>
</dbReference>
<evidence type="ECO:0000313" key="13">
    <source>
        <dbReference type="EMBL" id="VFJ12865.1"/>
    </source>
</evidence>
<evidence type="ECO:0000256" key="10">
    <source>
        <dbReference type="ARBA" id="ARBA00029774"/>
    </source>
</evidence>
<sequence length="307" mass="33215">MVITLDCSCTNELSKCAKIIDEGGIVIFPTDTVYGIGCDPTNELAVLKLFKLKNRPMNKTLPLLTFSQSMVTKVAQISKPAKILMDKFWPGQLTLVLNSHTDNIGSGNVRFSKYVVDSVNQSIALRVPGSQCTRDIIGATKTKFLVGTSANISKEPSPENLGELDMRLVSKCDALVYDKTRLGTPPGYFVSICEGRLPQEIQATTAGKGLAEGTSLNYPNQRLFSVDARLTRSNSLLGEVSTSTTSAAPATPSSIVAARESQAIKISRMESTIVDLTHDNQPKIIREGSVPKDKIIEVLKAIGKVRL</sequence>
<dbReference type="GO" id="GO:0006450">
    <property type="term" value="P:regulation of translational fidelity"/>
    <property type="evidence" value="ECO:0007669"/>
    <property type="project" value="TreeGrafter"/>
</dbReference>
<keyword evidence="6" id="KW-0819">tRNA processing</keyword>
<keyword evidence="8" id="KW-0547">Nucleotide-binding</keyword>
<dbReference type="KEGG" id="nfn:NFRAN_0543"/>
<comment type="subcellular location">
    <subcellularLocation>
        <location evidence="1">Cytoplasm</location>
    </subcellularLocation>
</comment>
<dbReference type="SUPFAM" id="SSF55821">
    <property type="entry name" value="YrdC/RibB"/>
    <property type="match status" value="1"/>
</dbReference>
<evidence type="ECO:0000256" key="1">
    <source>
        <dbReference type="ARBA" id="ARBA00004496"/>
    </source>
</evidence>
<dbReference type="Gene3D" id="3.90.870.10">
    <property type="entry name" value="DHBP synthase"/>
    <property type="match status" value="1"/>
</dbReference>
<reference evidence="13 14" key="1">
    <citation type="submission" date="2019-02" db="EMBL/GenBank/DDBJ databases">
        <authorList>
            <person name="Lehtovirta-Morley E L."/>
        </authorList>
    </citation>
    <scope>NUCLEOTIDE SEQUENCE [LARGE SCALE GENOMIC DNA]</scope>
    <source>
        <strain evidence="13">NFRAN1</strain>
    </source>
</reference>